<comment type="caution">
    <text evidence="1">The sequence shown here is derived from an EMBL/GenBank/DDBJ whole genome shotgun (WGS) entry which is preliminary data.</text>
</comment>
<name>A0A7Y7XW15_9PSED</name>
<gene>
    <name evidence="1" type="ORF">HX845_06680</name>
</gene>
<sequence length="184" mass="21411">MPDTSLLNDFATLFAYSWYRDFPMDGYSRDMGSTSDWNIHTGYTVRRVADLMGYFAHFESSNRTDAVIRDTLRAAVVFAEWEWLSPCENRINEPKKLSDAAMTENPRFCFLFSYAPTGTIERQLDYISGHWQADVPLLISLVEFEGTSKRFFKGMSMHRLHDGTWQLLREQRALAWDVPGTRWA</sequence>
<evidence type="ECO:0000313" key="2">
    <source>
        <dbReference type="Proteomes" id="UP000517547"/>
    </source>
</evidence>
<protein>
    <submittedName>
        <fullName evidence="1">Uncharacterized protein</fullName>
    </submittedName>
</protein>
<dbReference type="AlphaFoldDB" id="A0A7Y7XW15"/>
<dbReference type="EMBL" id="JACAQE010000002">
    <property type="protein sequence ID" value="NWC13314.1"/>
    <property type="molecule type" value="Genomic_DNA"/>
</dbReference>
<accession>A0A7Y7XW15</accession>
<reference evidence="1 2" key="1">
    <citation type="submission" date="2020-04" db="EMBL/GenBank/DDBJ databases">
        <title>Molecular characterization of pseudomonads from Agaricus bisporus reveal novel blotch 2 pathogens in Western Europe.</title>
        <authorList>
            <person name="Taparia T."/>
            <person name="Krijger M."/>
            <person name="Haynes E."/>
            <person name="Elpinstone J.G."/>
            <person name="Noble R."/>
            <person name="Van Der Wolf J."/>
        </authorList>
    </citation>
    <scope>NUCLEOTIDE SEQUENCE [LARGE SCALE GENOMIC DNA]</scope>
    <source>
        <strain evidence="1 2">IPO3738</strain>
    </source>
</reference>
<proteinExistence type="predicted"/>
<evidence type="ECO:0000313" key="1">
    <source>
        <dbReference type="EMBL" id="NWC13314.1"/>
    </source>
</evidence>
<dbReference type="Proteomes" id="UP000517547">
    <property type="component" value="Unassembled WGS sequence"/>
</dbReference>
<dbReference type="RefSeq" id="WP_017128618.1">
    <property type="nucleotide sequence ID" value="NZ_JACAQE010000002.1"/>
</dbReference>
<organism evidence="1 2">
    <name type="scientific">Pseudomonas gingeri</name>
    <dbReference type="NCBI Taxonomy" id="117681"/>
    <lineage>
        <taxon>Bacteria</taxon>
        <taxon>Pseudomonadati</taxon>
        <taxon>Pseudomonadota</taxon>
        <taxon>Gammaproteobacteria</taxon>
        <taxon>Pseudomonadales</taxon>
        <taxon>Pseudomonadaceae</taxon>
        <taxon>Pseudomonas</taxon>
    </lineage>
</organism>